<proteinExistence type="predicted"/>
<organism evidence="2 4">
    <name type="scientific">Sphenostylis stenocarpa</name>
    <dbReference type="NCBI Taxonomy" id="92480"/>
    <lineage>
        <taxon>Eukaryota</taxon>
        <taxon>Viridiplantae</taxon>
        <taxon>Streptophyta</taxon>
        <taxon>Embryophyta</taxon>
        <taxon>Tracheophyta</taxon>
        <taxon>Spermatophyta</taxon>
        <taxon>Magnoliopsida</taxon>
        <taxon>eudicotyledons</taxon>
        <taxon>Gunneridae</taxon>
        <taxon>Pentapetalae</taxon>
        <taxon>rosids</taxon>
        <taxon>fabids</taxon>
        <taxon>Fabales</taxon>
        <taxon>Fabaceae</taxon>
        <taxon>Papilionoideae</taxon>
        <taxon>50 kb inversion clade</taxon>
        <taxon>NPAAA clade</taxon>
        <taxon>indigoferoid/millettioid clade</taxon>
        <taxon>Phaseoleae</taxon>
        <taxon>Sphenostylis</taxon>
    </lineage>
</organism>
<dbReference type="EMBL" id="OY731405">
    <property type="protein sequence ID" value="CAJ1971704.1"/>
    <property type="molecule type" value="Genomic_DNA"/>
</dbReference>
<dbReference type="Pfam" id="PF23299">
    <property type="entry name" value="DUF7081"/>
    <property type="match status" value="1"/>
</dbReference>
<dbReference type="Gramene" id="rna-AYBTSS11_LOCUS23706">
    <property type="protein sequence ID" value="CAJ1971704.1"/>
    <property type="gene ID" value="gene-AYBTSS11_LOCUS23706"/>
</dbReference>
<evidence type="ECO:0000313" key="2">
    <source>
        <dbReference type="EMBL" id="CAJ1971704.1"/>
    </source>
</evidence>
<evidence type="ECO:0000259" key="1">
    <source>
        <dbReference type="Pfam" id="PF23299"/>
    </source>
</evidence>
<dbReference type="InterPro" id="IPR055508">
    <property type="entry name" value="DUF7081"/>
</dbReference>
<reference evidence="2" key="1">
    <citation type="submission" date="2023-10" db="EMBL/GenBank/DDBJ databases">
        <authorList>
            <person name="Domelevo Entfellner J.-B."/>
        </authorList>
    </citation>
    <scope>NUCLEOTIDE SEQUENCE</scope>
</reference>
<dbReference type="Gramene" id="rna-AYBTSS11_LOCUS23708">
    <property type="protein sequence ID" value="CAJ1971705.1"/>
    <property type="gene ID" value="gene-AYBTSS11_LOCUS23708"/>
</dbReference>
<dbReference type="EMBL" id="OY731405">
    <property type="protein sequence ID" value="CAJ1971705.1"/>
    <property type="molecule type" value="Genomic_DNA"/>
</dbReference>
<evidence type="ECO:0000313" key="4">
    <source>
        <dbReference type="Proteomes" id="UP001189624"/>
    </source>
</evidence>
<name>A0AA86SVN3_9FABA</name>
<accession>A0AA86SVN3</accession>
<protein>
    <recommendedName>
        <fullName evidence="1">DUF7081 domain-containing protein</fullName>
    </recommendedName>
</protein>
<dbReference type="AlphaFoldDB" id="A0AA86SVN3"/>
<evidence type="ECO:0000313" key="3">
    <source>
        <dbReference type="EMBL" id="CAJ1971705.1"/>
    </source>
</evidence>
<keyword evidence="4" id="KW-1185">Reference proteome</keyword>
<dbReference type="Proteomes" id="UP001189624">
    <property type="component" value="Chromosome 8"/>
</dbReference>
<feature type="domain" description="DUF7081" evidence="1">
    <location>
        <begin position="2"/>
        <end position="62"/>
    </location>
</feature>
<sequence>MNDEGYHTHRKLIGKGRRSTLFEQDLQEMHLFKQMAVKNYIKTYFPGTDPEAVFSSFYWKITALPPDIMSVLSLQRVHRYSLSNPMFPPTLLAKKDHRAHSM</sequence>
<gene>
    <name evidence="2" type="ORF">AYBTSS11_LOCUS23706</name>
    <name evidence="3" type="ORF">AYBTSS11_LOCUS23708</name>
</gene>